<gene>
    <name evidence="2" type="ORF">PHYEVI_LOCUS8386</name>
</gene>
<evidence type="ECO:0000259" key="1">
    <source>
        <dbReference type="Pfam" id="PF00620"/>
    </source>
</evidence>
<sequence>MGIHISKHFRIPSCCKNSHFQCFGKKEYITEKSLHAVREIIVALRSNVQIISHGWMFRAGAALNQTAVQELNAALEKGDVAKVRSMLESGWRLEASQALYTYLTRMEEPLIPLSIQSLVLGDENENVDVEIIVADVLGLMKEELPANQLLLAAMLFELLDAVIKSSPADELRGNTLPISLLPLFFTVQTQHINEWRRIVTVFVEMIRQAPVQLQANAEPADDDVRLMIEAPSLNALDAAPVLEERELLQNVVVRRYLEPVGHRGDCSNLEVIERRSGNGAE</sequence>
<protein>
    <recommendedName>
        <fullName evidence="1">Rho-GAP domain-containing protein</fullName>
    </recommendedName>
</protein>
<name>A0A9P0DSW1_PHYSR</name>
<dbReference type="SUPFAM" id="SSF48350">
    <property type="entry name" value="GTPase activation domain, GAP"/>
    <property type="match status" value="1"/>
</dbReference>
<dbReference type="GO" id="GO:0007165">
    <property type="term" value="P:signal transduction"/>
    <property type="evidence" value="ECO:0007669"/>
    <property type="project" value="InterPro"/>
</dbReference>
<dbReference type="Gene3D" id="1.10.555.10">
    <property type="entry name" value="Rho GTPase activation protein"/>
    <property type="match status" value="1"/>
</dbReference>
<dbReference type="InterPro" id="IPR000198">
    <property type="entry name" value="RhoGAP_dom"/>
</dbReference>
<keyword evidence="3" id="KW-1185">Reference proteome</keyword>
<dbReference type="OrthoDB" id="8196131at2759"/>
<proteinExistence type="predicted"/>
<reference evidence="2" key="1">
    <citation type="submission" date="2022-01" db="EMBL/GenBank/DDBJ databases">
        <authorList>
            <person name="King R."/>
        </authorList>
    </citation>
    <scope>NUCLEOTIDE SEQUENCE</scope>
</reference>
<dbReference type="Pfam" id="PF00620">
    <property type="entry name" value="RhoGAP"/>
    <property type="match status" value="1"/>
</dbReference>
<organism evidence="2 3">
    <name type="scientific">Phyllotreta striolata</name>
    <name type="common">Striped flea beetle</name>
    <name type="synonym">Crioceris striolata</name>
    <dbReference type="NCBI Taxonomy" id="444603"/>
    <lineage>
        <taxon>Eukaryota</taxon>
        <taxon>Metazoa</taxon>
        <taxon>Ecdysozoa</taxon>
        <taxon>Arthropoda</taxon>
        <taxon>Hexapoda</taxon>
        <taxon>Insecta</taxon>
        <taxon>Pterygota</taxon>
        <taxon>Neoptera</taxon>
        <taxon>Endopterygota</taxon>
        <taxon>Coleoptera</taxon>
        <taxon>Polyphaga</taxon>
        <taxon>Cucujiformia</taxon>
        <taxon>Chrysomeloidea</taxon>
        <taxon>Chrysomelidae</taxon>
        <taxon>Galerucinae</taxon>
        <taxon>Alticini</taxon>
        <taxon>Phyllotreta</taxon>
    </lineage>
</organism>
<feature type="domain" description="Rho-GAP" evidence="1">
    <location>
        <begin position="64"/>
        <end position="186"/>
    </location>
</feature>
<dbReference type="InterPro" id="IPR008936">
    <property type="entry name" value="Rho_GTPase_activation_prot"/>
</dbReference>
<dbReference type="Proteomes" id="UP001153712">
    <property type="component" value="Chromosome 5"/>
</dbReference>
<dbReference type="EMBL" id="OU900098">
    <property type="protein sequence ID" value="CAH1185211.1"/>
    <property type="molecule type" value="Genomic_DNA"/>
</dbReference>
<evidence type="ECO:0000313" key="3">
    <source>
        <dbReference type="Proteomes" id="UP001153712"/>
    </source>
</evidence>
<evidence type="ECO:0000313" key="2">
    <source>
        <dbReference type="EMBL" id="CAH1185211.1"/>
    </source>
</evidence>
<accession>A0A9P0DSW1</accession>
<dbReference type="AlphaFoldDB" id="A0A9P0DSW1"/>